<name>A0A9X2SYT0_9BACT</name>
<dbReference type="Gene3D" id="3.40.50.1820">
    <property type="entry name" value="alpha/beta hydrolase"/>
    <property type="match status" value="1"/>
</dbReference>
<protein>
    <submittedName>
        <fullName evidence="2">Alpha/beta hydrolase</fullName>
    </submittedName>
</protein>
<feature type="domain" description="Serine aminopeptidase S33" evidence="1">
    <location>
        <begin position="126"/>
        <end position="285"/>
    </location>
</feature>
<dbReference type="Pfam" id="PF12146">
    <property type="entry name" value="Hydrolase_4"/>
    <property type="match status" value="1"/>
</dbReference>
<dbReference type="AlphaFoldDB" id="A0A9X2SYT0"/>
<dbReference type="InterPro" id="IPR029058">
    <property type="entry name" value="AB_hydrolase_fold"/>
</dbReference>
<dbReference type="EMBL" id="JANSUY010000001">
    <property type="protein sequence ID" value="MCR9013578.1"/>
    <property type="molecule type" value="Genomic_DNA"/>
</dbReference>
<evidence type="ECO:0000313" key="2">
    <source>
        <dbReference type="EMBL" id="MCR9013578.1"/>
    </source>
</evidence>
<organism evidence="2 3">
    <name type="scientific">Aquiflexum gelatinilyticum</name>
    <dbReference type="NCBI Taxonomy" id="2961943"/>
    <lineage>
        <taxon>Bacteria</taxon>
        <taxon>Pseudomonadati</taxon>
        <taxon>Bacteroidota</taxon>
        <taxon>Cytophagia</taxon>
        <taxon>Cytophagales</taxon>
        <taxon>Cyclobacteriaceae</taxon>
        <taxon>Aquiflexum</taxon>
    </lineage>
</organism>
<proteinExistence type="predicted"/>
<dbReference type="RefSeq" id="WP_258421478.1">
    <property type="nucleotide sequence ID" value="NZ_JANSUY010000001.1"/>
</dbReference>
<evidence type="ECO:0000259" key="1">
    <source>
        <dbReference type="Pfam" id="PF12146"/>
    </source>
</evidence>
<dbReference type="Proteomes" id="UP001142175">
    <property type="component" value="Unassembled WGS sequence"/>
</dbReference>
<reference evidence="2" key="1">
    <citation type="submission" date="2022-08" db="EMBL/GenBank/DDBJ databases">
        <authorList>
            <person name="Zhang D."/>
        </authorList>
    </citation>
    <scope>NUCLEOTIDE SEQUENCE</scope>
    <source>
        <strain evidence="2">XJ19-11</strain>
    </source>
</reference>
<dbReference type="GO" id="GO:0016787">
    <property type="term" value="F:hydrolase activity"/>
    <property type="evidence" value="ECO:0007669"/>
    <property type="project" value="UniProtKB-KW"/>
</dbReference>
<dbReference type="PRINTS" id="PR00111">
    <property type="entry name" value="ABHYDROLASE"/>
</dbReference>
<accession>A0A9X2SYT0</accession>
<gene>
    <name evidence="2" type="ORF">NU887_00960</name>
</gene>
<dbReference type="SUPFAM" id="SSF53474">
    <property type="entry name" value="alpha/beta-Hydrolases"/>
    <property type="match status" value="1"/>
</dbReference>
<evidence type="ECO:0000313" key="3">
    <source>
        <dbReference type="Proteomes" id="UP001142175"/>
    </source>
</evidence>
<comment type="caution">
    <text evidence="2">The sequence shown here is derived from an EMBL/GenBank/DDBJ whole genome shotgun (WGS) entry which is preliminary data.</text>
</comment>
<keyword evidence="3" id="KW-1185">Reference proteome</keyword>
<dbReference type="InterPro" id="IPR000073">
    <property type="entry name" value="AB_hydrolase_1"/>
</dbReference>
<dbReference type="InterPro" id="IPR022742">
    <property type="entry name" value="Hydrolase_4"/>
</dbReference>
<sequence>MKIKYKSYFKDPDKDIAYFEDWVKKLEKENKRNYQRHTVKTFLGNTHVWSLNADKKDLETLVIFPGARTTALIWDFDKGLDNLKTKLRIFMVETNGLPNLSDGATPDIKTLDYGFWANEVLAGLEIEKAFVAGASFGGLICMKLAITNPEKIKAAFLLNPGCLQPFSLTFSNLYYSLLPILSTNAKNVLKFLDKAVFSKPNHKLSPFSEQMLVDYEVFAISRYKDNTQKPYYMDTELAKVKTETYLLLGDKDLLFPFEKSKENAQKHLSNLKEIKIFQQVGHGIETFEKAMNYIGVIIASSQK</sequence>
<keyword evidence="2" id="KW-0378">Hydrolase</keyword>